<protein>
    <submittedName>
        <fullName evidence="2">Uncharacterized protein</fullName>
    </submittedName>
</protein>
<name>A0A378X1D7_9NOCA</name>
<feature type="transmembrane region" description="Helical" evidence="1">
    <location>
        <begin position="21"/>
        <end position="42"/>
    </location>
</feature>
<keyword evidence="1" id="KW-1133">Transmembrane helix</keyword>
<proteinExistence type="predicted"/>
<keyword evidence="1" id="KW-0812">Transmembrane</keyword>
<organism evidence="2 3">
    <name type="scientific">Nocardia africana</name>
    <dbReference type="NCBI Taxonomy" id="134964"/>
    <lineage>
        <taxon>Bacteria</taxon>
        <taxon>Bacillati</taxon>
        <taxon>Actinomycetota</taxon>
        <taxon>Actinomycetes</taxon>
        <taxon>Mycobacteriales</taxon>
        <taxon>Nocardiaceae</taxon>
        <taxon>Nocardia</taxon>
    </lineage>
</organism>
<dbReference type="AlphaFoldDB" id="A0A378X1D7"/>
<accession>A0A378X1D7</accession>
<evidence type="ECO:0000256" key="1">
    <source>
        <dbReference type="SAM" id="Phobius"/>
    </source>
</evidence>
<gene>
    <name evidence="2" type="ORF">NCTC13184_05798</name>
</gene>
<keyword evidence="1" id="KW-0472">Membrane</keyword>
<dbReference type="EMBL" id="UGRU01000001">
    <property type="protein sequence ID" value="SUA47258.1"/>
    <property type="molecule type" value="Genomic_DNA"/>
</dbReference>
<dbReference type="RefSeq" id="WP_258562269.1">
    <property type="nucleotide sequence ID" value="NZ_JAJFOE010000001.1"/>
</dbReference>
<evidence type="ECO:0000313" key="3">
    <source>
        <dbReference type="Proteomes" id="UP000255082"/>
    </source>
</evidence>
<evidence type="ECO:0000313" key="2">
    <source>
        <dbReference type="EMBL" id="SUA47258.1"/>
    </source>
</evidence>
<sequence>MRRHIPHPHVEHDDLIFVRDLAMVALLMLAAVAIGAGLTWFMS</sequence>
<dbReference type="Proteomes" id="UP000255082">
    <property type="component" value="Unassembled WGS sequence"/>
</dbReference>
<reference evidence="2 3" key="1">
    <citation type="submission" date="2018-06" db="EMBL/GenBank/DDBJ databases">
        <authorList>
            <consortium name="Pathogen Informatics"/>
            <person name="Doyle S."/>
        </authorList>
    </citation>
    <scope>NUCLEOTIDE SEQUENCE [LARGE SCALE GENOMIC DNA]</scope>
    <source>
        <strain evidence="2 3">NCTC13184</strain>
    </source>
</reference>